<sequence length="189" mass="20582">MSPPAISSRGGEDDAGREDAWYTLVHVVVLLNFGGGGGEPEDTSGGIYLSQDGWYELRRDKRYGKTTVPDVYHNTPSPAHGHSVSNAESGWGPDGSGVVGRLRVRAGPRRHGGRRRKNDGMGRGAMETPARRSGRMKRALGGRCRVGDPGAPRVGWRMPSSISSGREKRRIFRDTCDGQKEGRNKILNE</sequence>
<keyword evidence="3" id="KW-1185">Reference proteome</keyword>
<comment type="caution">
    <text evidence="2">The sequence shown here is derived from an EMBL/GenBank/DDBJ whole genome shotgun (WGS) entry which is preliminary data.</text>
</comment>
<evidence type="ECO:0000313" key="2">
    <source>
        <dbReference type="EMBL" id="KAJ7342906.1"/>
    </source>
</evidence>
<gene>
    <name evidence="2" type="ORF">DFH08DRAFT_811243</name>
</gene>
<protein>
    <submittedName>
        <fullName evidence="2">Uncharacterized protein</fullName>
    </submittedName>
</protein>
<evidence type="ECO:0000313" key="3">
    <source>
        <dbReference type="Proteomes" id="UP001218218"/>
    </source>
</evidence>
<accession>A0AAD6ZWE6</accession>
<feature type="region of interest" description="Disordered" evidence="1">
    <location>
        <begin position="74"/>
        <end position="189"/>
    </location>
</feature>
<organism evidence="2 3">
    <name type="scientific">Mycena albidolilacea</name>
    <dbReference type="NCBI Taxonomy" id="1033008"/>
    <lineage>
        <taxon>Eukaryota</taxon>
        <taxon>Fungi</taxon>
        <taxon>Dikarya</taxon>
        <taxon>Basidiomycota</taxon>
        <taxon>Agaricomycotina</taxon>
        <taxon>Agaricomycetes</taxon>
        <taxon>Agaricomycetidae</taxon>
        <taxon>Agaricales</taxon>
        <taxon>Marasmiineae</taxon>
        <taxon>Mycenaceae</taxon>
        <taxon>Mycena</taxon>
    </lineage>
</organism>
<dbReference type="EMBL" id="JARIHO010000024">
    <property type="protein sequence ID" value="KAJ7342906.1"/>
    <property type="molecule type" value="Genomic_DNA"/>
</dbReference>
<feature type="compositionally biased region" description="Basic residues" evidence="1">
    <location>
        <begin position="102"/>
        <end position="117"/>
    </location>
</feature>
<feature type="compositionally biased region" description="Basic and acidic residues" evidence="1">
    <location>
        <begin position="172"/>
        <end position="189"/>
    </location>
</feature>
<proteinExistence type="predicted"/>
<dbReference type="Proteomes" id="UP001218218">
    <property type="component" value="Unassembled WGS sequence"/>
</dbReference>
<dbReference type="AlphaFoldDB" id="A0AAD6ZWE6"/>
<reference evidence="2" key="1">
    <citation type="submission" date="2023-03" db="EMBL/GenBank/DDBJ databases">
        <title>Massive genome expansion in bonnet fungi (Mycena s.s.) driven by repeated elements and novel gene families across ecological guilds.</title>
        <authorList>
            <consortium name="Lawrence Berkeley National Laboratory"/>
            <person name="Harder C.B."/>
            <person name="Miyauchi S."/>
            <person name="Viragh M."/>
            <person name="Kuo A."/>
            <person name="Thoen E."/>
            <person name="Andreopoulos B."/>
            <person name="Lu D."/>
            <person name="Skrede I."/>
            <person name="Drula E."/>
            <person name="Henrissat B."/>
            <person name="Morin E."/>
            <person name="Kohler A."/>
            <person name="Barry K."/>
            <person name="LaButti K."/>
            <person name="Morin E."/>
            <person name="Salamov A."/>
            <person name="Lipzen A."/>
            <person name="Mereny Z."/>
            <person name="Hegedus B."/>
            <person name="Baldrian P."/>
            <person name="Stursova M."/>
            <person name="Weitz H."/>
            <person name="Taylor A."/>
            <person name="Grigoriev I.V."/>
            <person name="Nagy L.G."/>
            <person name="Martin F."/>
            <person name="Kauserud H."/>
        </authorList>
    </citation>
    <scope>NUCLEOTIDE SEQUENCE</scope>
    <source>
        <strain evidence="2">CBHHK002</strain>
    </source>
</reference>
<name>A0AAD6ZWE6_9AGAR</name>
<evidence type="ECO:0000256" key="1">
    <source>
        <dbReference type="SAM" id="MobiDB-lite"/>
    </source>
</evidence>